<dbReference type="GO" id="GO:0005737">
    <property type="term" value="C:cytoplasm"/>
    <property type="evidence" value="ECO:0007669"/>
    <property type="project" value="GOC"/>
</dbReference>
<accession>A0A9W8W597</accession>
<proteinExistence type="predicted"/>
<dbReference type="EMBL" id="JAPEUR010000293">
    <property type="protein sequence ID" value="KAJ4312379.1"/>
    <property type="molecule type" value="Genomic_DNA"/>
</dbReference>
<name>A0A9W8W597_9HYPO</name>
<dbReference type="GO" id="GO:0006888">
    <property type="term" value="P:endoplasmic reticulum to Golgi vesicle-mediated transport"/>
    <property type="evidence" value="ECO:0007669"/>
    <property type="project" value="TreeGrafter"/>
</dbReference>
<reference evidence="4" key="1">
    <citation type="submission" date="2022-10" db="EMBL/GenBank/DDBJ databases">
        <title>Tapping the CABI collections for fungal endophytes: first genome assemblies for Collariella, Neodidymelliopsis, Ascochyta clinopodiicola, Didymella pomorum, Didymosphaeria variabile, Neocosmospora piperis and Neocucurbitaria cava.</title>
        <authorList>
            <person name="Hill R."/>
        </authorList>
    </citation>
    <scope>NUCLEOTIDE SEQUENCE</scope>
    <source>
        <strain evidence="4">IMI 366586</strain>
    </source>
</reference>
<keyword evidence="5" id="KW-1185">Reference proteome</keyword>
<dbReference type="Proteomes" id="UP001140502">
    <property type="component" value="Unassembled WGS sequence"/>
</dbReference>
<organism evidence="4 5">
    <name type="scientific">Fusarium piperis</name>
    <dbReference type="NCBI Taxonomy" id="1435070"/>
    <lineage>
        <taxon>Eukaryota</taxon>
        <taxon>Fungi</taxon>
        <taxon>Dikarya</taxon>
        <taxon>Ascomycota</taxon>
        <taxon>Pezizomycotina</taxon>
        <taxon>Sordariomycetes</taxon>
        <taxon>Hypocreomycetidae</taxon>
        <taxon>Hypocreales</taxon>
        <taxon>Nectriaceae</taxon>
        <taxon>Fusarium</taxon>
        <taxon>Fusarium solani species complex</taxon>
    </lineage>
</organism>
<dbReference type="PANTHER" id="PTHR12205">
    <property type="entry name" value="CENTROMERE/KINETOCHORE PROTEIN ZW10"/>
    <property type="match status" value="1"/>
</dbReference>
<dbReference type="Gene3D" id="1.10.357.150">
    <property type="match status" value="1"/>
</dbReference>
<feature type="coiled-coil region" evidence="1">
    <location>
        <begin position="107"/>
        <end position="157"/>
    </location>
</feature>
<evidence type="ECO:0000313" key="5">
    <source>
        <dbReference type="Proteomes" id="UP001140502"/>
    </source>
</evidence>
<dbReference type="InterPro" id="IPR046362">
    <property type="entry name" value="Zw10/DSL1_C_sf"/>
</dbReference>
<dbReference type="GO" id="GO:1990423">
    <property type="term" value="C:RZZ complex"/>
    <property type="evidence" value="ECO:0007669"/>
    <property type="project" value="TreeGrafter"/>
</dbReference>
<keyword evidence="1" id="KW-0175">Coiled coil</keyword>
<sequence>MATETESSSQQLSDALVSFSLDGRFPDDVSVLPPVSETDLQPAIQALSKAKQELETELHAINEETKEDVSSWVRNAKTLQEDIIRSKTMANDIVRQSEAPQVTGEAIKEAEEKAEFLNREVQYSHQLHGVLRGIQYVNELLSEVEAAKNERRILDSLRLLEKSWQALDQVGVSKTCRVMKLLNLRSFELKSSVHEVFDHVWKTLVHVDIESRQVAVYESVEGEQMNLADSVIGLMAYKEVDERMEQLWRNVDAAIVSPRMDTRSNTFPGIRVEGEILKLSGDAPRSVEALLTDLETVFTFLSQKLPSDLLPSLGNFMMADVIPKLIGEWLDAAVPSSLAEMDRFQAMIKRAQGFCETLTSSGYTGFTDLQNWVENAPSIWLGKCRETTLDSVRSKLLNGIGDAKQVEKVEKQMVSIAEGKEITKAPGTAATGEANDWGADWGDAWDNDKEQDESQSRPKSKGQDSVKAEEDDGADAWGWDDEDTTTAEPQTKKAQKEDEDEDDSAAAWGWGDDDATHEPQVEPAVQSKAANPRDETRELVLRETYNISSMPEPVLELIYSILEDGAALTRDDIEYAPVAATAPGLFGLPTFALALFRAISPYYYSFSDGGNMFLYNDAMYLAEKLSEFADGWKKREDLTPRARNMLRLDNDFKSLQSFANRSYANEMNIQKTVLRDLLGGSSSLMQQDEMEACIEAGTARIRTMAVVWKPILARSVLTQALGSLAEALATKLITDVLEMPSIGQDDAYNIAKLITTATELDDLFLPSSLSGTSSDNVEDEVPQTAQFAPSWLRLKYLSEVLQSNLNEVRYLWFESELSLYFSASEVVDLIEASFEANPRTRETIREIQSKPAPAAGR</sequence>
<comment type="caution">
    <text evidence="4">The sequence shown here is derived from an EMBL/GenBank/DDBJ whole genome shotgun (WGS) entry which is preliminary data.</text>
</comment>
<dbReference type="AlphaFoldDB" id="A0A9W8W597"/>
<dbReference type="InterPro" id="IPR055148">
    <property type="entry name" value="ZW10_C_2"/>
</dbReference>
<dbReference type="GO" id="GO:0007094">
    <property type="term" value="P:mitotic spindle assembly checkpoint signaling"/>
    <property type="evidence" value="ECO:0007669"/>
    <property type="project" value="TreeGrafter"/>
</dbReference>
<dbReference type="PANTHER" id="PTHR12205:SF0">
    <property type="entry name" value="CENTROMERE_KINETOCHORE PROTEIN ZW10 HOMOLOG"/>
    <property type="match status" value="1"/>
</dbReference>
<feature type="region of interest" description="Disordered" evidence="2">
    <location>
        <begin position="424"/>
        <end position="535"/>
    </location>
</feature>
<feature type="coiled-coil region" evidence="1">
    <location>
        <begin position="44"/>
        <end position="82"/>
    </location>
</feature>
<evidence type="ECO:0000256" key="2">
    <source>
        <dbReference type="SAM" id="MobiDB-lite"/>
    </source>
</evidence>
<dbReference type="Pfam" id="PF22766">
    <property type="entry name" value="ZW10_C2"/>
    <property type="match status" value="1"/>
</dbReference>
<feature type="domain" description="ZW10 C-terminal helical" evidence="3">
    <location>
        <begin position="693"/>
        <end position="845"/>
    </location>
</feature>
<evidence type="ECO:0000256" key="1">
    <source>
        <dbReference type="SAM" id="Coils"/>
    </source>
</evidence>
<gene>
    <name evidence="4" type="primary">YTM1_2</name>
    <name evidence="4" type="ORF">N0V84_009957</name>
</gene>
<feature type="compositionally biased region" description="Acidic residues" evidence="2">
    <location>
        <begin position="469"/>
        <end position="485"/>
    </location>
</feature>
<evidence type="ECO:0000313" key="4">
    <source>
        <dbReference type="EMBL" id="KAJ4312379.1"/>
    </source>
</evidence>
<protein>
    <submittedName>
        <fullName evidence="4">Ribosome biogenesis protein ytm1</fullName>
    </submittedName>
</protein>
<evidence type="ECO:0000259" key="3">
    <source>
        <dbReference type="Pfam" id="PF22766"/>
    </source>
</evidence>
<dbReference type="OrthoDB" id="534815at2759"/>
<feature type="compositionally biased region" description="Basic and acidic residues" evidence="2">
    <location>
        <begin position="446"/>
        <end position="468"/>
    </location>
</feature>